<protein>
    <submittedName>
        <fullName evidence="4">Thioester reductase domain-containing protein</fullName>
    </submittedName>
</protein>
<dbReference type="InterPro" id="IPR036291">
    <property type="entry name" value="NAD(P)-bd_dom_sf"/>
</dbReference>
<accession>A0ABZ2JYE4</accession>
<dbReference type="Pfam" id="PF07993">
    <property type="entry name" value="NAD_binding_4"/>
    <property type="match status" value="1"/>
</dbReference>
<organism evidence="4 5">
    <name type="scientific">Pendulispora brunnea</name>
    <dbReference type="NCBI Taxonomy" id="2905690"/>
    <lineage>
        <taxon>Bacteria</taxon>
        <taxon>Pseudomonadati</taxon>
        <taxon>Myxococcota</taxon>
        <taxon>Myxococcia</taxon>
        <taxon>Myxococcales</taxon>
        <taxon>Sorangiineae</taxon>
        <taxon>Pendulisporaceae</taxon>
        <taxon>Pendulispora</taxon>
    </lineage>
</organism>
<dbReference type="InterPro" id="IPR010080">
    <property type="entry name" value="Thioester_reductase-like_dom"/>
</dbReference>
<keyword evidence="1" id="KW-0596">Phosphopantetheine</keyword>
<feature type="domain" description="Thioester reductase (TE)" evidence="3">
    <location>
        <begin position="6"/>
        <end position="238"/>
    </location>
</feature>
<evidence type="ECO:0000256" key="2">
    <source>
        <dbReference type="ARBA" id="ARBA00022553"/>
    </source>
</evidence>
<proteinExistence type="predicted"/>
<dbReference type="CDD" id="cd05235">
    <property type="entry name" value="SDR_e1"/>
    <property type="match status" value="1"/>
</dbReference>
<dbReference type="InterPro" id="IPR013120">
    <property type="entry name" value="FAR_NAD-bd"/>
</dbReference>
<evidence type="ECO:0000313" key="5">
    <source>
        <dbReference type="Proteomes" id="UP001379533"/>
    </source>
</evidence>
<gene>
    <name evidence="4" type="ORF">LZC95_34115</name>
</gene>
<evidence type="ECO:0000259" key="3">
    <source>
        <dbReference type="Pfam" id="PF07993"/>
    </source>
</evidence>
<dbReference type="NCBIfam" id="TIGR01746">
    <property type="entry name" value="Thioester-redct"/>
    <property type="match status" value="1"/>
</dbReference>
<dbReference type="Gene3D" id="3.40.50.720">
    <property type="entry name" value="NAD(P)-binding Rossmann-like Domain"/>
    <property type="match status" value="1"/>
</dbReference>
<dbReference type="PANTHER" id="PTHR44845:SF6">
    <property type="entry name" value="BETA-ALANINE-ACTIVATING ENZYME"/>
    <property type="match status" value="1"/>
</dbReference>
<evidence type="ECO:0000313" key="4">
    <source>
        <dbReference type="EMBL" id="WXA91481.1"/>
    </source>
</evidence>
<dbReference type="RefSeq" id="WP_394842101.1">
    <property type="nucleotide sequence ID" value="NZ_CP089982.1"/>
</dbReference>
<sequence length="391" mass="42468">MPDTVLTGATGFLGGYLAAELLRQTQATVHCLIRGHTEAGAARRLRDHMAGHGLSADSLKRLVVVHGDITQPRLGLSDTAYDRLAIASDSIYHCAATLNLAAEYEWLAPTNIEGTRTLLEFAKHRKPKTIHHVSSLGVFVGARAAGFSEVDETTPASLETTAGIGYCRTKLDSETLVRGAGLPVVIYRPGLILGDTRAGTSSERDILVRLLRAAVAVGIVPRTTGQLWVGPVDGVARALVALSKQEGVIGQTFHLTNDVPFAIQCALDRLLELGYGLIEEPASRWRSTLIENIGDSNAFAMAAVWRVGAYLLEETPAHRMPIFRCDATSAALRRLGMTVPRADDVLLDRMIDYLVKRRWLPPAGTERRVPIASRRQSGMDVTTEHARARSR</sequence>
<reference evidence="4 5" key="1">
    <citation type="submission" date="2021-12" db="EMBL/GenBank/DDBJ databases">
        <title>Discovery of the Pendulisporaceae a myxobacterial family with distinct sporulation behavior and unique specialized metabolism.</title>
        <authorList>
            <person name="Garcia R."/>
            <person name="Popoff A."/>
            <person name="Bader C.D."/>
            <person name="Loehr J."/>
            <person name="Walesch S."/>
            <person name="Walt C."/>
            <person name="Boldt J."/>
            <person name="Bunk B."/>
            <person name="Haeckl F.J.F.P.J."/>
            <person name="Gunesch A.P."/>
            <person name="Birkelbach J."/>
            <person name="Nuebel U."/>
            <person name="Pietschmann T."/>
            <person name="Bach T."/>
            <person name="Mueller R."/>
        </authorList>
    </citation>
    <scope>NUCLEOTIDE SEQUENCE [LARGE SCALE GENOMIC DNA]</scope>
    <source>
        <strain evidence="4 5">MSr12523</strain>
    </source>
</reference>
<keyword evidence="5" id="KW-1185">Reference proteome</keyword>
<keyword evidence="2" id="KW-0597">Phosphoprotein</keyword>
<evidence type="ECO:0000256" key="1">
    <source>
        <dbReference type="ARBA" id="ARBA00022450"/>
    </source>
</evidence>
<dbReference type="PANTHER" id="PTHR44845">
    <property type="entry name" value="CARRIER DOMAIN-CONTAINING PROTEIN"/>
    <property type="match status" value="1"/>
</dbReference>
<dbReference type="SUPFAM" id="SSF51735">
    <property type="entry name" value="NAD(P)-binding Rossmann-fold domains"/>
    <property type="match status" value="1"/>
</dbReference>
<dbReference type="Proteomes" id="UP001379533">
    <property type="component" value="Chromosome"/>
</dbReference>
<dbReference type="EMBL" id="CP089982">
    <property type="protein sequence ID" value="WXA91481.1"/>
    <property type="molecule type" value="Genomic_DNA"/>
</dbReference>
<name>A0ABZ2JYE4_9BACT</name>